<evidence type="ECO:0000256" key="7">
    <source>
        <dbReference type="ARBA" id="ARBA00022777"/>
    </source>
</evidence>
<dbReference type="InterPro" id="IPR036641">
    <property type="entry name" value="HPT_dom_sf"/>
</dbReference>
<keyword evidence="6" id="KW-0547">Nucleotide-binding</keyword>
<feature type="domain" description="HPt" evidence="13">
    <location>
        <begin position="507"/>
        <end position="615"/>
    </location>
</feature>
<accession>A0A398CD39</accession>
<evidence type="ECO:0000256" key="11">
    <source>
        <dbReference type="SAM" id="Phobius"/>
    </source>
</evidence>
<dbReference type="SUPFAM" id="SSF55874">
    <property type="entry name" value="ATPase domain of HSP90 chaperone/DNA topoisomerase II/histidine kinase"/>
    <property type="match status" value="1"/>
</dbReference>
<keyword evidence="7" id="KW-0418">Kinase</keyword>
<dbReference type="PANTHER" id="PTHR43395:SF10">
    <property type="entry name" value="CHEMOTAXIS PROTEIN CHEA"/>
    <property type="match status" value="1"/>
</dbReference>
<keyword evidence="11" id="KW-1133">Transmembrane helix</keyword>
<dbReference type="FunFam" id="3.30.565.10:FF:000016">
    <property type="entry name" value="Chemotaxis protein CheA, putative"/>
    <property type="match status" value="1"/>
</dbReference>
<dbReference type="EMBL" id="QXJM01000049">
    <property type="protein sequence ID" value="RIE00630.1"/>
    <property type="molecule type" value="Genomic_DNA"/>
</dbReference>
<dbReference type="GO" id="GO:0006935">
    <property type="term" value="P:chemotaxis"/>
    <property type="evidence" value="ECO:0007669"/>
    <property type="project" value="UniProtKB-KW"/>
</dbReference>
<comment type="caution">
    <text evidence="14">The sequence shown here is derived from an EMBL/GenBank/DDBJ whole genome shotgun (WGS) entry which is preliminary data.</text>
</comment>
<dbReference type="PROSITE" id="PS50894">
    <property type="entry name" value="HPT"/>
    <property type="match status" value="1"/>
</dbReference>
<dbReference type="GO" id="GO:0004673">
    <property type="term" value="F:protein histidine kinase activity"/>
    <property type="evidence" value="ECO:0007669"/>
    <property type="project" value="UniProtKB-EC"/>
</dbReference>
<reference evidence="14 15" key="1">
    <citation type="submission" date="2018-09" db="EMBL/GenBank/DDBJ databases">
        <title>Cohnella cavernae sp. nov., isolated from a karst cave.</title>
        <authorList>
            <person name="Zhu H."/>
        </authorList>
    </citation>
    <scope>NUCLEOTIDE SEQUENCE [LARGE SCALE GENOMIC DNA]</scope>
    <source>
        <strain evidence="14 15">K2E09-144</strain>
    </source>
</reference>
<evidence type="ECO:0000256" key="10">
    <source>
        <dbReference type="PROSITE-ProRule" id="PRU00110"/>
    </source>
</evidence>
<evidence type="ECO:0000256" key="8">
    <source>
        <dbReference type="ARBA" id="ARBA00022840"/>
    </source>
</evidence>
<dbReference type="RefSeq" id="WP_119152245.1">
    <property type="nucleotide sequence ID" value="NZ_JBHSOV010000006.1"/>
</dbReference>
<dbReference type="InterPro" id="IPR003594">
    <property type="entry name" value="HATPase_dom"/>
</dbReference>
<dbReference type="InterPro" id="IPR005467">
    <property type="entry name" value="His_kinase_dom"/>
</dbReference>
<evidence type="ECO:0000313" key="14">
    <source>
        <dbReference type="EMBL" id="RIE00630.1"/>
    </source>
</evidence>
<dbReference type="PRINTS" id="PR00344">
    <property type="entry name" value="BCTRLSENSOR"/>
</dbReference>
<dbReference type="InterPro" id="IPR007892">
    <property type="entry name" value="CHASE4"/>
</dbReference>
<protein>
    <recommendedName>
        <fullName evidence="2">histidine kinase</fullName>
        <ecNumber evidence="2">2.7.13.3</ecNumber>
    </recommendedName>
</protein>
<dbReference type="AlphaFoldDB" id="A0A398CD39"/>
<keyword evidence="15" id="KW-1185">Reference proteome</keyword>
<keyword evidence="4 10" id="KW-0597">Phosphoprotein</keyword>
<evidence type="ECO:0000256" key="3">
    <source>
        <dbReference type="ARBA" id="ARBA00022500"/>
    </source>
</evidence>
<dbReference type="InterPro" id="IPR004358">
    <property type="entry name" value="Sig_transdc_His_kin-like_C"/>
</dbReference>
<gene>
    <name evidence="14" type="ORF">D3H35_27065</name>
</gene>
<dbReference type="OrthoDB" id="9798098at2"/>
<keyword evidence="5" id="KW-0808">Transferase</keyword>
<evidence type="ECO:0000256" key="1">
    <source>
        <dbReference type="ARBA" id="ARBA00000085"/>
    </source>
</evidence>
<keyword evidence="11" id="KW-0472">Membrane</keyword>
<evidence type="ECO:0000256" key="6">
    <source>
        <dbReference type="ARBA" id="ARBA00022741"/>
    </source>
</evidence>
<dbReference type="Pfam" id="PF05228">
    <property type="entry name" value="CHASE4"/>
    <property type="match status" value="1"/>
</dbReference>
<dbReference type="PANTHER" id="PTHR43395">
    <property type="entry name" value="SENSOR HISTIDINE KINASE CHEA"/>
    <property type="match status" value="1"/>
</dbReference>
<dbReference type="Gene3D" id="3.30.565.10">
    <property type="entry name" value="Histidine kinase-like ATPase, C-terminal domain"/>
    <property type="match status" value="1"/>
</dbReference>
<keyword evidence="9" id="KW-0902">Two-component regulatory system</keyword>
<dbReference type="Gene3D" id="6.10.340.10">
    <property type="match status" value="1"/>
</dbReference>
<dbReference type="InterPro" id="IPR051315">
    <property type="entry name" value="Bact_Chemotaxis_CheA"/>
</dbReference>
<evidence type="ECO:0000259" key="13">
    <source>
        <dbReference type="PROSITE" id="PS50894"/>
    </source>
</evidence>
<dbReference type="GO" id="GO:0000160">
    <property type="term" value="P:phosphorelay signal transduction system"/>
    <property type="evidence" value="ECO:0007669"/>
    <property type="project" value="UniProtKB-KW"/>
</dbReference>
<dbReference type="EC" id="2.7.13.3" evidence="2"/>
<evidence type="ECO:0000256" key="9">
    <source>
        <dbReference type="ARBA" id="ARBA00023012"/>
    </source>
</evidence>
<evidence type="ECO:0000256" key="2">
    <source>
        <dbReference type="ARBA" id="ARBA00012438"/>
    </source>
</evidence>
<dbReference type="Proteomes" id="UP000266340">
    <property type="component" value="Unassembled WGS sequence"/>
</dbReference>
<dbReference type="SMART" id="SM00387">
    <property type="entry name" value="HATPase_c"/>
    <property type="match status" value="1"/>
</dbReference>
<keyword evidence="3" id="KW-0145">Chemotaxis</keyword>
<evidence type="ECO:0000313" key="15">
    <source>
        <dbReference type="Proteomes" id="UP000266340"/>
    </source>
</evidence>
<evidence type="ECO:0000259" key="12">
    <source>
        <dbReference type="PROSITE" id="PS50109"/>
    </source>
</evidence>
<dbReference type="GO" id="GO:0005524">
    <property type="term" value="F:ATP binding"/>
    <property type="evidence" value="ECO:0007669"/>
    <property type="project" value="UniProtKB-KW"/>
</dbReference>
<feature type="transmembrane region" description="Helical" evidence="11">
    <location>
        <begin position="12"/>
        <end position="35"/>
    </location>
</feature>
<sequence length="852" mass="96053">MKSRRKHRSFTAELLGWIVLLVVLPVGLFLAYFYVSSTDNTKRMEEEKARLTNRSAQKSIESLGDSILGVTVTNGYWEQSRQALLNDDKEWLQINIGDMPSIVPNIDFAAAADLNGDVLVQSGDIAELKVHIGFPFLLDKLRSSPTFTGVLDTSRGLALIAASIVTDETGKEPTAGYLVTGRLLEDADLRKVQDTLQADVSVLLNSGQFLTSDSSSERSGMQAMPEKASIPKTTFQLQRIEGSYQSLMTEPFLDMAGHVIGAIRTQSVSVSSAQAADNVRTLSLYAIGILMLLIVLVVYLLRRRIVLPLRHFTASLEEVAAGRKLEKMPKQVLQADAEIVEAIQQIADWNQLLERTVRNRTADIRTLLDHTRHGILSVGPELKVKEEYSVECVRLFEGEPGGLPIAELLYPHDEQEASLMQAILSDYFAERDEFKRDMIFSLLPDEMRINGRTVKAEYIPLSEEESADGSGESVMLLLTDLTETRDLESKMQQERRVLEMVVQSVTHPEDYANIVRDFESFRHTEIRELMASDAESPQEKAMRIYRMVHTFKGSFGFLRFVHIIPRLHELETDLLRLMDNDSLSLIELTNFLRGQRLEDWLQDDMEVLRSVLGPAYEQLLLEHGVKLDKEQWSEIESMLDQTLQQQDDRIWLEKFRTWRYKKAETLFRPYSSYLQEMAERNGILLHPVELKGGEIPVDPEHLYGFARSFVHVVRNAVVHGIEPPDERAAQGKDEYGTVSFSVERVDGNLLITFEDDGRGIDADALIRKARQQGLETEELTEEEALGLIFEEKLSTSQQVTEWSGRGVGLSVVKEEVEQLGGTIEIRTKIGAGTSFVFTLPEGSWGGDDRIGA</sequence>
<dbReference type="PROSITE" id="PS50109">
    <property type="entry name" value="HIS_KIN"/>
    <property type="match status" value="1"/>
</dbReference>
<feature type="transmembrane region" description="Helical" evidence="11">
    <location>
        <begin position="282"/>
        <end position="301"/>
    </location>
</feature>
<feature type="modified residue" description="Phosphohistidine" evidence="10">
    <location>
        <position position="549"/>
    </location>
</feature>
<dbReference type="InterPro" id="IPR008207">
    <property type="entry name" value="Sig_transdc_His_kin_Hpt_dom"/>
</dbReference>
<organism evidence="14 15">
    <name type="scientific">Cohnella faecalis</name>
    <dbReference type="NCBI Taxonomy" id="2315694"/>
    <lineage>
        <taxon>Bacteria</taxon>
        <taxon>Bacillati</taxon>
        <taxon>Bacillota</taxon>
        <taxon>Bacilli</taxon>
        <taxon>Bacillales</taxon>
        <taxon>Paenibacillaceae</taxon>
        <taxon>Cohnella</taxon>
    </lineage>
</organism>
<feature type="domain" description="Histidine kinase" evidence="12">
    <location>
        <begin position="709"/>
        <end position="843"/>
    </location>
</feature>
<evidence type="ECO:0000256" key="5">
    <source>
        <dbReference type="ARBA" id="ARBA00022679"/>
    </source>
</evidence>
<proteinExistence type="predicted"/>
<dbReference type="SUPFAM" id="SSF47226">
    <property type="entry name" value="Histidine-containing phosphotransfer domain, HPT domain"/>
    <property type="match status" value="1"/>
</dbReference>
<name>A0A398CD39_9BACL</name>
<evidence type="ECO:0000256" key="4">
    <source>
        <dbReference type="ARBA" id="ARBA00022553"/>
    </source>
</evidence>
<keyword evidence="11" id="KW-0812">Transmembrane</keyword>
<dbReference type="InterPro" id="IPR036890">
    <property type="entry name" value="HATPase_C_sf"/>
</dbReference>
<dbReference type="Pfam" id="PF02518">
    <property type="entry name" value="HATPase_c"/>
    <property type="match status" value="1"/>
</dbReference>
<keyword evidence="8" id="KW-0067">ATP-binding</keyword>
<comment type="catalytic activity">
    <reaction evidence="1">
        <text>ATP + protein L-histidine = ADP + protein N-phospho-L-histidine.</text>
        <dbReference type="EC" id="2.7.13.3"/>
    </reaction>
</comment>